<evidence type="ECO:0000313" key="13">
    <source>
        <dbReference type="EMBL" id="KAJ9169074.1"/>
    </source>
</evidence>
<dbReference type="EMBL" id="JARPOI010000011">
    <property type="protein sequence ID" value="KAJ9169074.1"/>
    <property type="molecule type" value="Genomic_DNA"/>
</dbReference>
<feature type="domain" description="Protein kinase" evidence="12">
    <location>
        <begin position="80"/>
        <end position="356"/>
    </location>
</feature>
<comment type="caution">
    <text evidence="13">The sequence shown here is derived from an EMBL/GenBank/DDBJ whole genome shotgun (WGS) entry which is preliminary data.</text>
</comment>
<organism evidence="13 14">
    <name type="scientific">Hevea brasiliensis</name>
    <name type="common">Para rubber tree</name>
    <name type="synonym">Siphonia brasiliensis</name>
    <dbReference type="NCBI Taxonomy" id="3981"/>
    <lineage>
        <taxon>Eukaryota</taxon>
        <taxon>Viridiplantae</taxon>
        <taxon>Streptophyta</taxon>
        <taxon>Embryophyta</taxon>
        <taxon>Tracheophyta</taxon>
        <taxon>Spermatophyta</taxon>
        <taxon>Magnoliopsida</taxon>
        <taxon>eudicotyledons</taxon>
        <taxon>Gunneridae</taxon>
        <taxon>Pentapetalae</taxon>
        <taxon>rosids</taxon>
        <taxon>fabids</taxon>
        <taxon>Malpighiales</taxon>
        <taxon>Euphorbiaceae</taxon>
        <taxon>Crotonoideae</taxon>
        <taxon>Micrandreae</taxon>
        <taxon>Hevea</taxon>
    </lineage>
</organism>
<dbReference type="Gene3D" id="1.10.510.10">
    <property type="entry name" value="Transferase(Phosphotransferase) domain 1"/>
    <property type="match status" value="1"/>
</dbReference>
<dbReference type="InterPro" id="IPR000719">
    <property type="entry name" value="Prot_kinase_dom"/>
</dbReference>
<keyword evidence="3 11" id="KW-0723">Serine/threonine-protein kinase</keyword>
<dbReference type="PROSITE" id="PS00107">
    <property type="entry name" value="PROTEIN_KINASE_ATP"/>
    <property type="match status" value="1"/>
</dbReference>
<evidence type="ECO:0000256" key="10">
    <source>
        <dbReference type="PROSITE-ProRule" id="PRU10141"/>
    </source>
</evidence>
<evidence type="ECO:0000256" key="8">
    <source>
        <dbReference type="ARBA" id="ARBA00023136"/>
    </source>
</evidence>
<dbReference type="Pfam" id="PF00069">
    <property type="entry name" value="Pkinase"/>
    <property type="match status" value="1"/>
</dbReference>
<evidence type="ECO:0000256" key="5">
    <source>
        <dbReference type="ARBA" id="ARBA00022741"/>
    </source>
</evidence>
<evidence type="ECO:0000256" key="6">
    <source>
        <dbReference type="ARBA" id="ARBA00022777"/>
    </source>
</evidence>
<keyword evidence="6" id="KW-0418">Kinase</keyword>
<evidence type="ECO:0000256" key="2">
    <source>
        <dbReference type="ARBA" id="ARBA00022475"/>
    </source>
</evidence>
<keyword evidence="4" id="KW-0808">Transferase</keyword>
<reference evidence="13" key="1">
    <citation type="journal article" date="2023" name="Plant Biotechnol. J.">
        <title>Chromosome-level wild Hevea brasiliensis genome provides new tools for genomic-assisted breeding and valuable loci to elevate rubber yield.</title>
        <authorList>
            <person name="Cheng H."/>
            <person name="Song X."/>
            <person name="Hu Y."/>
            <person name="Wu T."/>
            <person name="Yang Q."/>
            <person name="An Z."/>
            <person name="Feng S."/>
            <person name="Deng Z."/>
            <person name="Wu W."/>
            <person name="Zeng X."/>
            <person name="Tu M."/>
            <person name="Wang X."/>
            <person name="Huang H."/>
        </authorList>
    </citation>
    <scope>NUCLEOTIDE SEQUENCE</scope>
    <source>
        <strain evidence="13">MT/VB/25A 57/8</strain>
    </source>
</reference>
<evidence type="ECO:0000313" key="14">
    <source>
        <dbReference type="Proteomes" id="UP001174677"/>
    </source>
</evidence>
<evidence type="ECO:0000256" key="7">
    <source>
        <dbReference type="ARBA" id="ARBA00022840"/>
    </source>
</evidence>
<dbReference type="PROSITE" id="PS00108">
    <property type="entry name" value="PROTEIN_KINASE_ST"/>
    <property type="match status" value="1"/>
</dbReference>
<keyword evidence="5 10" id="KW-0547">Nucleotide-binding</keyword>
<dbReference type="PANTHER" id="PTHR47985">
    <property type="entry name" value="OS07G0668900 PROTEIN"/>
    <property type="match status" value="1"/>
</dbReference>
<protein>
    <recommendedName>
        <fullName evidence="12">Protein kinase domain-containing protein</fullName>
    </recommendedName>
</protein>
<evidence type="ECO:0000256" key="4">
    <source>
        <dbReference type="ARBA" id="ARBA00022679"/>
    </source>
</evidence>
<dbReference type="Proteomes" id="UP001174677">
    <property type="component" value="Chromosome 11"/>
</dbReference>
<dbReference type="InterPro" id="IPR008271">
    <property type="entry name" value="Ser/Thr_kinase_AS"/>
</dbReference>
<feature type="binding site" evidence="10">
    <location>
        <position position="109"/>
    </location>
    <ligand>
        <name>ATP</name>
        <dbReference type="ChEBI" id="CHEBI:30616"/>
    </ligand>
</feature>
<dbReference type="SUPFAM" id="SSF56112">
    <property type="entry name" value="Protein kinase-like (PK-like)"/>
    <property type="match status" value="1"/>
</dbReference>
<evidence type="ECO:0000256" key="3">
    <source>
        <dbReference type="ARBA" id="ARBA00022527"/>
    </source>
</evidence>
<keyword evidence="2" id="KW-1003">Cell membrane</keyword>
<evidence type="ECO:0000259" key="12">
    <source>
        <dbReference type="PROSITE" id="PS50011"/>
    </source>
</evidence>
<gene>
    <name evidence="13" type="ORF">P3X46_020542</name>
</gene>
<keyword evidence="8" id="KW-0472">Membrane</keyword>
<evidence type="ECO:0000256" key="9">
    <source>
        <dbReference type="ARBA" id="ARBA00023288"/>
    </source>
</evidence>
<dbReference type="Gene3D" id="3.30.200.20">
    <property type="entry name" value="Phosphorylase Kinase, domain 1"/>
    <property type="match status" value="1"/>
</dbReference>
<evidence type="ECO:0000256" key="1">
    <source>
        <dbReference type="ARBA" id="ARBA00004193"/>
    </source>
</evidence>
<comment type="similarity">
    <text evidence="11">Belongs to the protein kinase superfamily.</text>
</comment>
<dbReference type="InterPro" id="IPR011009">
    <property type="entry name" value="Kinase-like_dom_sf"/>
</dbReference>
<evidence type="ECO:0000256" key="11">
    <source>
        <dbReference type="RuleBase" id="RU000304"/>
    </source>
</evidence>
<proteinExistence type="inferred from homology"/>
<dbReference type="PANTHER" id="PTHR47985:SF92">
    <property type="entry name" value="SERINE_THREONINE-PROTEIN KINASE PBL23-RELATED"/>
    <property type="match status" value="1"/>
</dbReference>
<keyword evidence="7 10" id="KW-0067">ATP-binding</keyword>
<keyword evidence="9" id="KW-0449">Lipoprotein</keyword>
<comment type="subcellular location">
    <subcellularLocation>
        <location evidence="1">Cell membrane</location>
        <topology evidence="1">Lipid-anchor</topology>
    </subcellularLocation>
</comment>
<dbReference type="CDD" id="cd14066">
    <property type="entry name" value="STKc_IRAK"/>
    <property type="match status" value="1"/>
</dbReference>
<dbReference type="PROSITE" id="PS50011">
    <property type="entry name" value="PROTEIN_KINASE_DOM"/>
    <property type="match status" value="1"/>
</dbReference>
<dbReference type="InterPro" id="IPR017441">
    <property type="entry name" value="Protein_kinase_ATP_BS"/>
</dbReference>
<keyword evidence="14" id="KW-1185">Reference proteome</keyword>
<accession>A0ABQ9LRD0</accession>
<name>A0ABQ9LRD0_HEVBR</name>
<sequence>MNCFSCCKLEHKNSFDQTVRYTKNFNNHGNSFSFFLKNISLKTVSKKQKLIAEEIMKFENAQVSALVFSYKEIAAATENFNPHCVLGEGGYGKVYRGYIEKIHQVVAIKQLDRNGKQGNREFFSELLMLSLVQNPNLVKLIGYCVDGDQRILVYEFLPNGSLENHLLNLDPGKKPLDWYTRMKIAVGAARGLQFLHEGNPPIIYRDFKASNILLDADFNPRLSDFGLAKLGPTGEKEHVSTRVMGTYGYCAPEYQRTGKLTKSSDVYSFGVVFLEIITGRRVIDSSRPTEEQNLLAWAEPLFKDKHKFTALVDPLLGGDYPTKSLHQALAIAGMCLQEEAEVRPVMADVVTALEFLASPMTEEKIDNGASRESIQYVNSVKEANFEGNMEA</sequence>